<dbReference type="Proteomes" id="UP000270296">
    <property type="component" value="Unassembled WGS sequence"/>
</dbReference>
<name>A0A183IA82_9BILA</name>
<dbReference type="GO" id="GO:0005634">
    <property type="term" value="C:nucleus"/>
    <property type="evidence" value="ECO:0007669"/>
    <property type="project" value="TreeGrafter"/>
</dbReference>
<accession>A0A183IA82</accession>
<proteinExistence type="predicted"/>
<dbReference type="GO" id="GO:0004518">
    <property type="term" value="F:nuclease activity"/>
    <property type="evidence" value="ECO:0007669"/>
    <property type="project" value="TreeGrafter"/>
</dbReference>
<dbReference type="PANTHER" id="PTHR12302">
    <property type="entry name" value="EBNA2 BINDING PROTEIN P100"/>
    <property type="match status" value="1"/>
</dbReference>
<reference evidence="3" key="1">
    <citation type="submission" date="2016-06" db="UniProtKB">
        <authorList>
            <consortium name="WormBaseParasite"/>
        </authorList>
    </citation>
    <scope>IDENTIFICATION</scope>
</reference>
<organism evidence="3">
    <name type="scientific">Soboliphyme baturini</name>
    <dbReference type="NCBI Taxonomy" id="241478"/>
    <lineage>
        <taxon>Eukaryota</taxon>
        <taxon>Metazoa</taxon>
        <taxon>Ecdysozoa</taxon>
        <taxon>Nematoda</taxon>
        <taxon>Enoplea</taxon>
        <taxon>Dorylaimia</taxon>
        <taxon>Dioctophymatida</taxon>
        <taxon>Dioctophymatoidea</taxon>
        <taxon>Soboliphymatidae</taxon>
        <taxon>Soboliphyme</taxon>
    </lineage>
</organism>
<evidence type="ECO:0000313" key="2">
    <source>
        <dbReference type="Proteomes" id="UP000270296"/>
    </source>
</evidence>
<dbReference type="OrthoDB" id="10023235at2759"/>
<dbReference type="EMBL" id="UZAM01001611">
    <property type="protein sequence ID" value="VDO84653.1"/>
    <property type="molecule type" value="Genomic_DNA"/>
</dbReference>
<gene>
    <name evidence="1" type="ORF">SBAD_LOCUS526</name>
</gene>
<dbReference type="GO" id="GO:0003723">
    <property type="term" value="F:RNA binding"/>
    <property type="evidence" value="ECO:0007669"/>
    <property type="project" value="TreeGrafter"/>
</dbReference>
<dbReference type="Gene3D" id="2.40.50.90">
    <property type="match status" value="1"/>
</dbReference>
<dbReference type="SUPFAM" id="SSF50199">
    <property type="entry name" value="Staphylococcal nuclease"/>
    <property type="match status" value="1"/>
</dbReference>
<dbReference type="GO" id="GO:0006402">
    <property type="term" value="P:mRNA catabolic process"/>
    <property type="evidence" value="ECO:0007669"/>
    <property type="project" value="TreeGrafter"/>
</dbReference>
<evidence type="ECO:0000313" key="1">
    <source>
        <dbReference type="EMBL" id="VDO84653.1"/>
    </source>
</evidence>
<evidence type="ECO:0000313" key="3">
    <source>
        <dbReference type="WBParaSite" id="SBAD_0000054801-mRNA-1"/>
    </source>
</evidence>
<reference evidence="1 2" key="2">
    <citation type="submission" date="2018-11" db="EMBL/GenBank/DDBJ databases">
        <authorList>
            <consortium name="Pathogen Informatics"/>
        </authorList>
    </citation>
    <scope>NUCLEOTIDE SEQUENCE [LARGE SCALE GENOMIC DNA]</scope>
</reference>
<keyword evidence="2" id="KW-1185">Reference proteome</keyword>
<protein>
    <submittedName>
        <fullName evidence="3">Recombinase</fullName>
    </submittedName>
</protein>
<dbReference type="PANTHER" id="PTHR12302:SF2">
    <property type="entry name" value="STAPHYLOCOCCAL NUCLEASE DOMAIN-CONTAINING PROTEIN 1"/>
    <property type="match status" value="1"/>
</dbReference>
<sequence length="116" mass="13563">MFSEYLHKLNDLQNAAKAAKKGKWLDDDTQEQHVRNVVWTLENRRHLLETSRREPIDAVVEYVRDGSTLRVLLLPSFTYVTVMITGIRVRQLMIDSAFGEFVFISGFRRLYATVRC</sequence>
<dbReference type="AlphaFoldDB" id="A0A183IA82"/>
<dbReference type="InterPro" id="IPR035437">
    <property type="entry name" value="SNase_OB-fold_sf"/>
</dbReference>
<dbReference type="WBParaSite" id="SBAD_0000054801-mRNA-1">
    <property type="protein sequence ID" value="SBAD_0000054801-mRNA-1"/>
    <property type="gene ID" value="SBAD_0000054801"/>
</dbReference>
<dbReference type="GO" id="GO:0005829">
    <property type="term" value="C:cytosol"/>
    <property type="evidence" value="ECO:0007669"/>
    <property type="project" value="TreeGrafter"/>
</dbReference>